<feature type="non-terminal residue" evidence="1">
    <location>
        <position position="76"/>
    </location>
</feature>
<proteinExistence type="predicted"/>
<protein>
    <submittedName>
        <fullName evidence="1">Uncharacterized protein</fullName>
    </submittedName>
</protein>
<reference evidence="1" key="1">
    <citation type="journal article" date="2023" name="PhytoFront">
        <title>Draft Genome Resources of Seven Strains of Tilletia horrida, Causal Agent of Kernel Smut of Rice.</title>
        <authorList>
            <person name="Khanal S."/>
            <person name="Antony Babu S."/>
            <person name="Zhou X.G."/>
        </authorList>
    </citation>
    <scope>NUCLEOTIDE SEQUENCE</scope>
    <source>
        <strain evidence="1">TX3</strain>
    </source>
</reference>
<keyword evidence="2" id="KW-1185">Reference proteome</keyword>
<evidence type="ECO:0000313" key="1">
    <source>
        <dbReference type="EMBL" id="KAK0520823.1"/>
    </source>
</evidence>
<comment type="caution">
    <text evidence="1">The sequence shown here is derived from an EMBL/GenBank/DDBJ whole genome shotgun (WGS) entry which is preliminary data.</text>
</comment>
<dbReference type="AlphaFoldDB" id="A0AAN6G685"/>
<sequence>MAQATEVQKERSKACREGVTSGRDACMIRPLIYAAWTAAEAALLREMEEGQNGRDTFKMLGAVLSEVGTLQVEMST</sequence>
<gene>
    <name evidence="1" type="ORF">OC842_006978</name>
</gene>
<organism evidence="1 2">
    <name type="scientific">Tilletia horrida</name>
    <dbReference type="NCBI Taxonomy" id="155126"/>
    <lineage>
        <taxon>Eukaryota</taxon>
        <taxon>Fungi</taxon>
        <taxon>Dikarya</taxon>
        <taxon>Basidiomycota</taxon>
        <taxon>Ustilaginomycotina</taxon>
        <taxon>Exobasidiomycetes</taxon>
        <taxon>Tilletiales</taxon>
        <taxon>Tilletiaceae</taxon>
        <taxon>Tilletia</taxon>
    </lineage>
</organism>
<dbReference type="Proteomes" id="UP001176521">
    <property type="component" value="Unassembled WGS sequence"/>
</dbReference>
<name>A0AAN6G685_9BASI</name>
<dbReference type="EMBL" id="JAPDMQ010000744">
    <property type="protein sequence ID" value="KAK0520823.1"/>
    <property type="molecule type" value="Genomic_DNA"/>
</dbReference>
<evidence type="ECO:0000313" key="2">
    <source>
        <dbReference type="Proteomes" id="UP001176521"/>
    </source>
</evidence>
<accession>A0AAN6G685</accession>